<feature type="region of interest" description="Disordered" evidence="1">
    <location>
        <begin position="84"/>
        <end position="133"/>
    </location>
</feature>
<name>A0A5B0RMG0_PUCGR</name>
<dbReference type="Proteomes" id="UP000325313">
    <property type="component" value="Unassembled WGS sequence"/>
</dbReference>
<feature type="chain" id="PRO_5023026719" description="Secreted protein" evidence="2">
    <location>
        <begin position="22"/>
        <end position="148"/>
    </location>
</feature>
<evidence type="ECO:0000256" key="1">
    <source>
        <dbReference type="SAM" id="MobiDB-lite"/>
    </source>
</evidence>
<evidence type="ECO:0000313" key="4">
    <source>
        <dbReference type="Proteomes" id="UP000325313"/>
    </source>
</evidence>
<comment type="caution">
    <text evidence="3">The sequence shown here is derived from an EMBL/GenBank/DDBJ whole genome shotgun (WGS) entry which is preliminary data.</text>
</comment>
<evidence type="ECO:0000256" key="2">
    <source>
        <dbReference type="SAM" id="SignalP"/>
    </source>
</evidence>
<reference evidence="3 4" key="1">
    <citation type="submission" date="2019-05" db="EMBL/GenBank/DDBJ databases">
        <title>Emergence of the Ug99 lineage of the wheat stem rust pathogen through somatic hybridization.</title>
        <authorList>
            <person name="Li F."/>
            <person name="Upadhyaya N.M."/>
            <person name="Sperschneider J."/>
            <person name="Matny O."/>
            <person name="Nguyen-Phuc H."/>
            <person name="Mago R."/>
            <person name="Raley C."/>
            <person name="Miller M.E."/>
            <person name="Silverstein K.A.T."/>
            <person name="Henningsen E."/>
            <person name="Hirsch C.D."/>
            <person name="Visser B."/>
            <person name="Pretorius Z.A."/>
            <person name="Steffenson B.J."/>
            <person name="Schwessinger B."/>
            <person name="Dodds P.N."/>
            <person name="Figueroa M."/>
        </authorList>
    </citation>
    <scope>NUCLEOTIDE SEQUENCE [LARGE SCALE GENOMIC DNA]</scope>
    <source>
        <strain evidence="3 4">Ug99</strain>
    </source>
</reference>
<dbReference type="EMBL" id="VDEP01000174">
    <property type="protein sequence ID" value="KAA1125924.1"/>
    <property type="molecule type" value="Genomic_DNA"/>
</dbReference>
<organism evidence="3 4">
    <name type="scientific">Puccinia graminis f. sp. tritici</name>
    <dbReference type="NCBI Taxonomy" id="56615"/>
    <lineage>
        <taxon>Eukaryota</taxon>
        <taxon>Fungi</taxon>
        <taxon>Dikarya</taxon>
        <taxon>Basidiomycota</taxon>
        <taxon>Pucciniomycotina</taxon>
        <taxon>Pucciniomycetes</taxon>
        <taxon>Pucciniales</taxon>
        <taxon>Pucciniaceae</taxon>
        <taxon>Puccinia</taxon>
    </lineage>
</organism>
<feature type="compositionally biased region" description="Low complexity" evidence="1">
    <location>
        <begin position="107"/>
        <end position="128"/>
    </location>
</feature>
<evidence type="ECO:0008006" key="5">
    <source>
        <dbReference type="Google" id="ProtNLM"/>
    </source>
</evidence>
<proteinExistence type="predicted"/>
<gene>
    <name evidence="3" type="ORF">PGTUg99_021349</name>
</gene>
<keyword evidence="2" id="KW-0732">Signal</keyword>
<feature type="compositionally biased region" description="Basic and acidic residues" evidence="1">
    <location>
        <begin position="85"/>
        <end position="99"/>
    </location>
</feature>
<dbReference type="AlphaFoldDB" id="A0A5B0RMG0"/>
<feature type="signal peptide" evidence="2">
    <location>
        <begin position="1"/>
        <end position="21"/>
    </location>
</feature>
<accession>A0A5B0RMG0</accession>
<sequence length="148" mass="16632">MTPWKIVCGFLMAFMTAYVTPSSYIKCFTCGTNAIEIMTAAMRNKKGECGNPLPGEEFCKVKRTKKYYRCQNAECGAITVKNRQRRGDEPEDCGHENRKIFQKGRISPSEASSSQSVVPSVESSSEPVVESEEIPGTNGLRYFHFFKH</sequence>
<protein>
    <recommendedName>
        <fullName evidence="5">Secreted protein</fullName>
    </recommendedName>
</protein>
<evidence type="ECO:0000313" key="3">
    <source>
        <dbReference type="EMBL" id="KAA1125924.1"/>
    </source>
</evidence>